<organism evidence="1 2">
    <name type="scientific">Tribolium castaneum</name>
    <name type="common">Red flour beetle</name>
    <dbReference type="NCBI Taxonomy" id="7070"/>
    <lineage>
        <taxon>Eukaryota</taxon>
        <taxon>Metazoa</taxon>
        <taxon>Ecdysozoa</taxon>
        <taxon>Arthropoda</taxon>
        <taxon>Hexapoda</taxon>
        <taxon>Insecta</taxon>
        <taxon>Pterygota</taxon>
        <taxon>Neoptera</taxon>
        <taxon>Endopterygota</taxon>
        <taxon>Coleoptera</taxon>
        <taxon>Polyphaga</taxon>
        <taxon>Cucujiformia</taxon>
        <taxon>Tenebrionidae</taxon>
        <taxon>Tenebrionidae incertae sedis</taxon>
        <taxon>Tribolium</taxon>
    </lineage>
</organism>
<dbReference type="EMBL" id="KQ971312">
    <property type="protein sequence ID" value="EEZ98369.1"/>
    <property type="molecule type" value="Genomic_DNA"/>
</dbReference>
<evidence type="ECO:0000313" key="2">
    <source>
        <dbReference type="Proteomes" id="UP000007266"/>
    </source>
</evidence>
<reference evidence="1 2" key="1">
    <citation type="journal article" date="2008" name="Nature">
        <title>The genome of the model beetle and pest Tribolium castaneum.</title>
        <authorList>
            <consortium name="Tribolium Genome Sequencing Consortium"/>
            <person name="Richards S."/>
            <person name="Gibbs R.A."/>
            <person name="Weinstock G.M."/>
            <person name="Brown S.J."/>
            <person name="Denell R."/>
            <person name="Beeman R.W."/>
            <person name="Gibbs R."/>
            <person name="Beeman R.W."/>
            <person name="Brown S.J."/>
            <person name="Bucher G."/>
            <person name="Friedrich M."/>
            <person name="Grimmelikhuijzen C.J."/>
            <person name="Klingler M."/>
            <person name="Lorenzen M."/>
            <person name="Richards S."/>
            <person name="Roth S."/>
            <person name="Schroder R."/>
            <person name="Tautz D."/>
            <person name="Zdobnov E.M."/>
            <person name="Muzny D."/>
            <person name="Gibbs R.A."/>
            <person name="Weinstock G.M."/>
            <person name="Attaway T."/>
            <person name="Bell S."/>
            <person name="Buhay C.J."/>
            <person name="Chandrabose M.N."/>
            <person name="Chavez D."/>
            <person name="Clerk-Blankenburg K.P."/>
            <person name="Cree A."/>
            <person name="Dao M."/>
            <person name="Davis C."/>
            <person name="Chacko J."/>
            <person name="Dinh H."/>
            <person name="Dugan-Rocha S."/>
            <person name="Fowler G."/>
            <person name="Garner T.T."/>
            <person name="Garnes J."/>
            <person name="Gnirke A."/>
            <person name="Hawes A."/>
            <person name="Hernandez J."/>
            <person name="Hines S."/>
            <person name="Holder M."/>
            <person name="Hume J."/>
            <person name="Jhangiani S.N."/>
            <person name="Joshi V."/>
            <person name="Khan Z.M."/>
            <person name="Jackson L."/>
            <person name="Kovar C."/>
            <person name="Kowis A."/>
            <person name="Lee S."/>
            <person name="Lewis L.R."/>
            <person name="Margolis J."/>
            <person name="Morgan M."/>
            <person name="Nazareth L.V."/>
            <person name="Nguyen N."/>
            <person name="Okwuonu G."/>
            <person name="Parker D."/>
            <person name="Richards S."/>
            <person name="Ruiz S.J."/>
            <person name="Santibanez J."/>
            <person name="Savard J."/>
            <person name="Scherer S.E."/>
            <person name="Schneider B."/>
            <person name="Sodergren E."/>
            <person name="Tautz D."/>
            <person name="Vattahil S."/>
            <person name="Villasana D."/>
            <person name="White C.S."/>
            <person name="Wright R."/>
            <person name="Park Y."/>
            <person name="Beeman R.W."/>
            <person name="Lord J."/>
            <person name="Oppert B."/>
            <person name="Lorenzen M."/>
            <person name="Brown S."/>
            <person name="Wang L."/>
            <person name="Savard J."/>
            <person name="Tautz D."/>
            <person name="Richards S."/>
            <person name="Weinstock G."/>
            <person name="Gibbs R.A."/>
            <person name="Liu Y."/>
            <person name="Worley K."/>
            <person name="Weinstock G."/>
            <person name="Elsik C.G."/>
            <person name="Reese J.T."/>
            <person name="Elhaik E."/>
            <person name="Landan G."/>
            <person name="Graur D."/>
            <person name="Arensburger P."/>
            <person name="Atkinson P."/>
            <person name="Beeman R.W."/>
            <person name="Beidler J."/>
            <person name="Brown S.J."/>
            <person name="Demuth J.P."/>
            <person name="Drury D.W."/>
            <person name="Du Y.Z."/>
            <person name="Fujiwara H."/>
            <person name="Lorenzen M."/>
            <person name="Maselli V."/>
            <person name="Osanai M."/>
            <person name="Park Y."/>
            <person name="Robertson H.M."/>
            <person name="Tu Z."/>
            <person name="Wang J.J."/>
            <person name="Wang S."/>
            <person name="Richards S."/>
            <person name="Song H."/>
            <person name="Zhang L."/>
            <person name="Sodergren E."/>
            <person name="Werner D."/>
            <person name="Stanke M."/>
            <person name="Morgenstern B."/>
            <person name="Solovyev V."/>
            <person name="Kosarev P."/>
            <person name="Brown G."/>
            <person name="Chen H.C."/>
            <person name="Ermolaeva O."/>
            <person name="Hlavina W."/>
            <person name="Kapustin Y."/>
            <person name="Kiryutin B."/>
            <person name="Kitts P."/>
            <person name="Maglott D."/>
            <person name="Pruitt K."/>
            <person name="Sapojnikov V."/>
            <person name="Souvorov A."/>
            <person name="Mackey A.J."/>
            <person name="Waterhouse R.M."/>
            <person name="Wyder S."/>
            <person name="Zdobnov E.M."/>
            <person name="Zdobnov E.M."/>
            <person name="Wyder S."/>
            <person name="Kriventseva E.V."/>
            <person name="Kadowaki T."/>
            <person name="Bork P."/>
            <person name="Aranda M."/>
            <person name="Bao R."/>
            <person name="Beermann A."/>
            <person name="Berns N."/>
            <person name="Bolognesi R."/>
            <person name="Bonneton F."/>
            <person name="Bopp D."/>
            <person name="Brown S.J."/>
            <person name="Bucher G."/>
            <person name="Butts T."/>
            <person name="Chaumot A."/>
            <person name="Denell R.E."/>
            <person name="Ferrier D.E."/>
            <person name="Friedrich M."/>
            <person name="Gordon C.M."/>
            <person name="Jindra M."/>
            <person name="Klingler M."/>
            <person name="Lan Q."/>
            <person name="Lattorff H.M."/>
            <person name="Laudet V."/>
            <person name="von Levetsow C."/>
            <person name="Liu Z."/>
            <person name="Lutz R."/>
            <person name="Lynch J.A."/>
            <person name="da Fonseca R.N."/>
            <person name="Posnien N."/>
            <person name="Reuter R."/>
            <person name="Roth S."/>
            <person name="Savard J."/>
            <person name="Schinko J.B."/>
            <person name="Schmitt C."/>
            <person name="Schoppmeier M."/>
            <person name="Schroder R."/>
            <person name="Shippy T.D."/>
            <person name="Simonnet F."/>
            <person name="Marques-Souza H."/>
            <person name="Tautz D."/>
            <person name="Tomoyasu Y."/>
            <person name="Trauner J."/>
            <person name="Van der Zee M."/>
            <person name="Vervoort M."/>
            <person name="Wittkopp N."/>
            <person name="Wimmer E.A."/>
            <person name="Yang X."/>
            <person name="Jones A.K."/>
            <person name="Sattelle D.B."/>
            <person name="Ebert P.R."/>
            <person name="Nelson D."/>
            <person name="Scott J.G."/>
            <person name="Beeman R.W."/>
            <person name="Muthukrishnan S."/>
            <person name="Kramer K.J."/>
            <person name="Arakane Y."/>
            <person name="Beeman R.W."/>
            <person name="Zhu Q."/>
            <person name="Hogenkamp D."/>
            <person name="Dixit R."/>
            <person name="Oppert B."/>
            <person name="Jiang H."/>
            <person name="Zou Z."/>
            <person name="Marshall J."/>
            <person name="Elpidina E."/>
            <person name="Vinokurov K."/>
            <person name="Oppert C."/>
            <person name="Zou Z."/>
            <person name="Evans J."/>
            <person name="Lu Z."/>
            <person name="Zhao P."/>
            <person name="Sumathipala N."/>
            <person name="Altincicek B."/>
            <person name="Vilcinskas A."/>
            <person name="Williams M."/>
            <person name="Hultmark D."/>
            <person name="Hetru C."/>
            <person name="Jiang H."/>
            <person name="Grimmelikhuijzen C.J."/>
            <person name="Hauser F."/>
            <person name="Cazzamali G."/>
            <person name="Williamson M."/>
            <person name="Park Y."/>
            <person name="Li B."/>
            <person name="Tanaka Y."/>
            <person name="Predel R."/>
            <person name="Neupert S."/>
            <person name="Schachtner J."/>
            <person name="Verleyen P."/>
            <person name="Raible F."/>
            <person name="Bork P."/>
            <person name="Friedrich M."/>
            <person name="Walden K.K."/>
            <person name="Robertson H.M."/>
            <person name="Angeli S."/>
            <person name="Foret S."/>
            <person name="Bucher G."/>
            <person name="Schuetz S."/>
            <person name="Maleszka R."/>
            <person name="Wimmer E.A."/>
            <person name="Beeman R.W."/>
            <person name="Lorenzen M."/>
            <person name="Tomoyasu Y."/>
            <person name="Miller S.C."/>
            <person name="Grossmann D."/>
            <person name="Bucher G."/>
        </authorList>
    </citation>
    <scope>NUCLEOTIDE SEQUENCE [LARGE SCALE GENOMIC DNA]</scope>
    <source>
        <strain evidence="1 2">Georgia GA2</strain>
    </source>
</reference>
<dbReference type="HOGENOM" id="CLU_2500819_0_0_1"/>
<dbReference type="AlphaFoldDB" id="D6W8J9"/>
<accession>D6W8J9</accession>
<proteinExistence type="predicted"/>
<sequence length="86" mass="9677">MLIVHNSHETFVKFLISRAIIAEIPFLVRSQSVVAPSQQTPKEIKLNRKNLGAPYKANSKCAELTLKLRSRESEMDSRSTLIPPTT</sequence>
<gene>
    <name evidence="1" type="primary">GLEAN_00826</name>
    <name evidence="1" type="ORF">TcasGA2_TC000826</name>
</gene>
<protein>
    <submittedName>
        <fullName evidence="1">Uncharacterized protein</fullName>
    </submittedName>
</protein>
<name>D6W8J9_TRICA</name>
<evidence type="ECO:0000313" key="1">
    <source>
        <dbReference type="EMBL" id="EEZ98369.1"/>
    </source>
</evidence>
<reference evidence="1 2" key="2">
    <citation type="journal article" date="2010" name="Nucleic Acids Res.">
        <title>BeetleBase in 2010: revisions to provide comprehensive genomic information for Tribolium castaneum.</title>
        <authorList>
            <person name="Kim H.S."/>
            <person name="Murphy T."/>
            <person name="Xia J."/>
            <person name="Caragea D."/>
            <person name="Park Y."/>
            <person name="Beeman R.W."/>
            <person name="Lorenzen M.D."/>
            <person name="Butcher S."/>
            <person name="Manak J.R."/>
            <person name="Brown S.J."/>
        </authorList>
    </citation>
    <scope>GENOME REANNOTATION</scope>
    <source>
        <strain evidence="1 2">Georgia GA2</strain>
    </source>
</reference>
<keyword evidence="2" id="KW-1185">Reference proteome</keyword>
<dbReference type="Proteomes" id="UP000007266">
    <property type="component" value="Linkage group 2"/>
</dbReference>